<dbReference type="Pfam" id="PF02361">
    <property type="entry name" value="CbiQ"/>
    <property type="match status" value="1"/>
</dbReference>
<dbReference type="RefSeq" id="WP_270095657.1">
    <property type="nucleotide sequence ID" value="NZ_JAQFFK010000001.1"/>
</dbReference>
<dbReference type="CDD" id="cd16914">
    <property type="entry name" value="EcfT"/>
    <property type="match status" value="1"/>
</dbReference>
<evidence type="ECO:0000256" key="1">
    <source>
        <dbReference type="ARBA" id="ARBA00004651"/>
    </source>
</evidence>
<dbReference type="GO" id="GO:0006824">
    <property type="term" value="P:cobalt ion transport"/>
    <property type="evidence" value="ECO:0007669"/>
    <property type="project" value="InterPro"/>
</dbReference>
<evidence type="ECO:0000256" key="4">
    <source>
        <dbReference type="ARBA" id="ARBA00022989"/>
    </source>
</evidence>
<reference evidence="7 8" key="1">
    <citation type="submission" date="2023-07" db="EMBL/GenBank/DDBJ databases">
        <title>Genomic Encyclopedia of Type Strains, Phase IV (KMG-IV): sequencing the most valuable type-strain genomes for metagenomic binning, comparative biology and taxonomic classification.</title>
        <authorList>
            <person name="Goeker M."/>
        </authorList>
    </citation>
    <scope>NUCLEOTIDE SEQUENCE [LARGE SCALE GENOMIC DNA]</scope>
    <source>
        <strain evidence="7 8">DSM 17273</strain>
    </source>
</reference>
<keyword evidence="8" id="KW-1185">Reference proteome</keyword>
<evidence type="ECO:0000313" key="8">
    <source>
        <dbReference type="Proteomes" id="UP001185015"/>
    </source>
</evidence>
<protein>
    <submittedName>
        <fullName evidence="7">Cobalt/nickel transport system permease protein</fullName>
    </submittedName>
</protein>
<dbReference type="PANTHER" id="PTHR34857:SF2">
    <property type="entry name" value="SLL0384 PROTEIN"/>
    <property type="match status" value="1"/>
</dbReference>
<name>A0AA90Z727_9EURY</name>
<gene>
    <name evidence="7" type="ORF">J2750_000674</name>
</gene>
<comment type="subcellular location">
    <subcellularLocation>
        <location evidence="1">Cell membrane</location>
        <topology evidence="1">Multi-pass membrane protein</topology>
    </subcellularLocation>
</comment>
<evidence type="ECO:0000256" key="3">
    <source>
        <dbReference type="ARBA" id="ARBA00022692"/>
    </source>
</evidence>
<dbReference type="InterPro" id="IPR051611">
    <property type="entry name" value="ECF_transporter_component"/>
</dbReference>
<keyword evidence="4 6" id="KW-1133">Transmembrane helix</keyword>
<keyword evidence="2" id="KW-1003">Cell membrane</keyword>
<accession>A0AA90Z727</accession>
<dbReference type="AlphaFoldDB" id="A0AA90Z727"/>
<comment type="caution">
    <text evidence="7">The sequence shown here is derived from an EMBL/GenBank/DDBJ whole genome shotgun (WGS) entry which is preliminary data.</text>
</comment>
<feature type="transmembrane region" description="Helical" evidence="6">
    <location>
        <begin position="253"/>
        <end position="269"/>
    </location>
</feature>
<dbReference type="NCBIfam" id="TIGR02454">
    <property type="entry name" value="ECF_T_CbiQ"/>
    <property type="match status" value="1"/>
</dbReference>
<dbReference type="InterPro" id="IPR012809">
    <property type="entry name" value="ECF_CbiQ"/>
</dbReference>
<proteinExistence type="predicted"/>
<organism evidence="7 8">
    <name type="scientific">Methanococcoides alaskense</name>
    <dbReference type="NCBI Taxonomy" id="325778"/>
    <lineage>
        <taxon>Archaea</taxon>
        <taxon>Methanobacteriati</taxon>
        <taxon>Methanobacteriota</taxon>
        <taxon>Stenosarchaea group</taxon>
        <taxon>Methanomicrobia</taxon>
        <taxon>Methanosarcinales</taxon>
        <taxon>Methanosarcinaceae</taxon>
        <taxon>Methanococcoides</taxon>
    </lineage>
</organism>
<dbReference type="PANTHER" id="PTHR34857">
    <property type="entry name" value="SLL0384 PROTEIN"/>
    <property type="match status" value="1"/>
</dbReference>
<keyword evidence="5 6" id="KW-0472">Membrane</keyword>
<evidence type="ECO:0000256" key="5">
    <source>
        <dbReference type="ARBA" id="ARBA00023136"/>
    </source>
</evidence>
<feature type="transmembrane region" description="Helical" evidence="6">
    <location>
        <begin position="161"/>
        <end position="179"/>
    </location>
</feature>
<dbReference type="Proteomes" id="UP001185015">
    <property type="component" value="Unassembled WGS sequence"/>
</dbReference>
<dbReference type="GO" id="GO:0043190">
    <property type="term" value="C:ATP-binding cassette (ABC) transporter complex"/>
    <property type="evidence" value="ECO:0007669"/>
    <property type="project" value="InterPro"/>
</dbReference>
<evidence type="ECO:0000313" key="7">
    <source>
        <dbReference type="EMBL" id="MDR6222229.1"/>
    </source>
</evidence>
<dbReference type="EMBL" id="JAVDQI010000002">
    <property type="protein sequence ID" value="MDR6222229.1"/>
    <property type="molecule type" value="Genomic_DNA"/>
</dbReference>
<keyword evidence="3 6" id="KW-0812">Transmembrane</keyword>
<sequence>MSIGLTEIERESYKNSPIHRLDGRIKILALLSIVFYVAALPRLDDSNMIKLLVLESYLFVLIIIAQLNLFYVLVRILAVLPFGFGLAVFQPFIRQPFIETFTVYPASLPLGLAITYEGLDFGITLMARFLVCVTSIIVLSSTMKMSDFVVSARRLGVPKEFVLLLTMMVRYLFVFWSVLKRIRVAQQSRLFDIWNKNTPRKWILEQVGNTISSLFVQSYEQGERTYIGMLCRGYSNDNSNLFIRRSKVRAKDVIFCVITIGLILAVQLLL</sequence>
<evidence type="ECO:0000256" key="6">
    <source>
        <dbReference type="SAM" id="Phobius"/>
    </source>
</evidence>
<feature type="transmembrane region" description="Helical" evidence="6">
    <location>
        <begin position="59"/>
        <end position="89"/>
    </location>
</feature>
<evidence type="ECO:0000256" key="2">
    <source>
        <dbReference type="ARBA" id="ARBA00022475"/>
    </source>
</evidence>
<dbReference type="InterPro" id="IPR003339">
    <property type="entry name" value="ABC/ECF_trnsptr_transmembrane"/>
</dbReference>
<feature type="transmembrane region" description="Helical" evidence="6">
    <location>
        <begin position="121"/>
        <end position="141"/>
    </location>
</feature>